<protein>
    <recommendedName>
        <fullName evidence="1">Copper amine oxidase-like N-terminal domain-containing protein</fullName>
    </recommendedName>
</protein>
<dbReference type="InterPro" id="IPR036582">
    <property type="entry name" value="Mao_N_sf"/>
</dbReference>
<gene>
    <name evidence="2" type="ORF">SDC9_119675</name>
</gene>
<feature type="domain" description="Copper amine oxidase-like N-terminal" evidence="1">
    <location>
        <begin position="46"/>
        <end position="157"/>
    </location>
</feature>
<dbReference type="InterPro" id="IPR012854">
    <property type="entry name" value="Cu_amine_oxidase-like_N"/>
</dbReference>
<dbReference type="Gene3D" id="3.30.457.10">
    <property type="entry name" value="Copper amine oxidase-like, N-terminal domain"/>
    <property type="match status" value="1"/>
</dbReference>
<dbReference type="AlphaFoldDB" id="A0A645C501"/>
<dbReference type="Pfam" id="PF07833">
    <property type="entry name" value="Cu_amine_oxidN1"/>
    <property type="match status" value="1"/>
</dbReference>
<dbReference type="SUPFAM" id="SSF55383">
    <property type="entry name" value="Copper amine oxidase, domain N"/>
    <property type="match status" value="1"/>
</dbReference>
<comment type="caution">
    <text evidence="2">The sequence shown here is derived from an EMBL/GenBank/DDBJ whole genome shotgun (WGS) entry which is preliminary data.</text>
</comment>
<accession>A0A645C501</accession>
<organism evidence="2">
    <name type="scientific">bioreactor metagenome</name>
    <dbReference type="NCBI Taxonomy" id="1076179"/>
    <lineage>
        <taxon>unclassified sequences</taxon>
        <taxon>metagenomes</taxon>
        <taxon>ecological metagenomes</taxon>
    </lineage>
</organism>
<proteinExistence type="predicted"/>
<dbReference type="EMBL" id="VSSQ01024904">
    <property type="protein sequence ID" value="MPM72699.1"/>
    <property type="molecule type" value="Genomic_DNA"/>
</dbReference>
<evidence type="ECO:0000259" key="1">
    <source>
        <dbReference type="Pfam" id="PF07833"/>
    </source>
</evidence>
<reference evidence="2" key="1">
    <citation type="submission" date="2019-08" db="EMBL/GenBank/DDBJ databases">
        <authorList>
            <person name="Kucharzyk K."/>
            <person name="Murdoch R.W."/>
            <person name="Higgins S."/>
            <person name="Loffler F."/>
        </authorList>
    </citation>
    <scope>NUCLEOTIDE SEQUENCE</scope>
</reference>
<name>A0A645C501_9ZZZZ</name>
<sequence length="361" mass="39865">MLLVVAMLVSAFCMTGAAADTTGTATTNTSATDTADIGSDVLTVKYNGEAIIFPDAQPFVDENNRTLIPVRFVAETMGADVSWNQEAQTAMIEQNGITIMVPIGSDTITVTKDGSTSAVKMDTAAIIKEERTYVPIRFVAEALGAWVSYSDLFTTVQIYRDVLAPEEITRLHSYYDMSWEEYCEAVNYESTSTDEDREARYPQIAYFTGTFGFNNANEWKLRHPNGIEVVEQPLRTPTDYIGVVSGLTYTFGTQPDIDFANLILAEARGVEDEINSAGKVNISLKTDLSCVYSSRHSNAAGTYVRGVLTVKIPENANINWIKQNYDFITDPKAGETRDVDVEVYVNTFTAKVHWSSMTALR</sequence>
<evidence type="ECO:0000313" key="2">
    <source>
        <dbReference type="EMBL" id="MPM72699.1"/>
    </source>
</evidence>